<organism evidence="2 3">
    <name type="scientific">Gemmatirosa kalamazoonensis</name>
    <dbReference type="NCBI Taxonomy" id="861299"/>
    <lineage>
        <taxon>Bacteria</taxon>
        <taxon>Pseudomonadati</taxon>
        <taxon>Gemmatimonadota</taxon>
        <taxon>Gemmatimonadia</taxon>
        <taxon>Gemmatimonadales</taxon>
        <taxon>Gemmatimonadaceae</taxon>
        <taxon>Gemmatirosa</taxon>
    </lineage>
</organism>
<dbReference type="HOGENOM" id="CLU_1188577_0_0_0"/>
<dbReference type="eggNOG" id="ENOG5033I5A">
    <property type="taxonomic scope" value="Bacteria"/>
</dbReference>
<feature type="chain" id="PRO_5004794803" description="Outer membrane protein beta-barrel domain-containing protein" evidence="1">
    <location>
        <begin position="31"/>
        <end position="264"/>
    </location>
</feature>
<dbReference type="OrthoDB" id="9791285at2"/>
<evidence type="ECO:0000313" key="3">
    <source>
        <dbReference type="Proteomes" id="UP000019151"/>
    </source>
</evidence>
<keyword evidence="1" id="KW-0732">Signal</keyword>
<evidence type="ECO:0008006" key="4">
    <source>
        <dbReference type="Google" id="ProtNLM"/>
    </source>
</evidence>
<dbReference type="Proteomes" id="UP000019151">
    <property type="component" value="Chromosome"/>
</dbReference>
<dbReference type="InParanoid" id="W0RCS1"/>
<feature type="signal peptide" evidence="1">
    <location>
        <begin position="1"/>
        <end position="30"/>
    </location>
</feature>
<dbReference type="AlphaFoldDB" id="W0RCS1"/>
<keyword evidence="3" id="KW-1185">Reference proteome</keyword>
<dbReference type="SUPFAM" id="SSF56925">
    <property type="entry name" value="OMPA-like"/>
    <property type="match status" value="1"/>
</dbReference>
<gene>
    <name evidence="2" type="ORF">J421_1377</name>
</gene>
<evidence type="ECO:0000313" key="2">
    <source>
        <dbReference type="EMBL" id="AHG88914.1"/>
    </source>
</evidence>
<dbReference type="EMBL" id="CP007128">
    <property type="protein sequence ID" value="AHG88914.1"/>
    <property type="molecule type" value="Genomic_DNA"/>
</dbReference>
<dbReference type="InterPro" id="IPR011250">
    <property type="entry name" value="OMP/PagP_B-barrel"/>
</dbReference>
<name>W0RCS1_9BACT</name>
<dbReference type="Gene3D" id="2.40.160.20">
    <property type="match status" value="1"/>
</dbReference>
<dbReference type="RefSeq" id="WP_025410436.1">
    <property type="nucleotide sequence ID" value="NZ_CP007128.1"/>
</dbReference>
<evidence type="ECO:0000256" key="1">
    <source>
        <dbReference type="SAM" id="SignalP"/>
    </source>
</evidence>
<protein>
    <recommendedName>
        <fullName evidence="4">Outer membrane protein beta-barrel domain-containing protein</fullName>
    </recommendedName>
</protein>
<proteinExistence type="predicted"/>
<accession>W0RCS1</accession>
<sequence>MSRHRFGSRTSLSALSLVACLAAPAAAALAQGGGPGKGFLLGTPVGSLSIRAGYDHATAGSDIFTDPSTIGKLTLSKGDFSAPSLAADIGVRISDRLDFVLGSSYAGNRTRSHYRDFTETVGSNQNAEIEQTTTFQRVPITGSLKLYLTPRGRSIGKFAWVPSRLSPYLGGGGGFIWYRFQQQGDFVDFNTPNTRIFTATFESSNWTGEAHAFGGLDYTLNPRLALTAETRYTWGRAGLSSDYAGFQRIDLSGLAATAGLTVRF</sequence>
<reference evidence="2 3" key="1">
    <citation type="journal article" date="2014" name="Genome Announc.">
        <title>Genome Sequence and Methylome of Soil Bacterium Gemmatirosa kalamazoonensis KBS708T, a Member of the Rarely Cultivated Gemmatimonadetes Phylum.</title>
        <authorList>
            <person name="Debruyn J.M."/>
            <person name="Radosevich M."/>
            <person name="Wommack K.E."/>
            <person name="Polson S.W."/>
            <person name="Hauser L.J."/>
            <person name="Fawaz M.N."/>
            <person name="Korlach J."/>
            <person name="Tsai Y.C."/>
        </authorList>
    </citation>
    <scope>NUCLEOTIDE SEQUENCE [LARGE SCALE GENOMIC DNA]</scope>
    <source>
        <strain evidence="2 3">KBS708</strain>
    </source>
</reference>
<dbReference type="PROSITE" id="PS51257">
    <property type="entry name" value="PROKAR_LIPOPROTEIN"/>
    <property type="match status" value="1"/>
</dbReference>
<dbReference type="KEGG" id="gba:J421_1377"/>